<dbReference type="OrthoDB" id="9342835at2"/>
<name>A0A2V4U2R2_9BURK</name>
<evidence type="ECO:0000313" key="3">
    <source>
        <dbReference type="EMBL" id="PYE28008.1"/>
    </source>
</evidence>
<dbReference type="Gene3D" id="3.50.50.60">
    <property type="entry name" value="FAD/NAD(P)-binding domain"/>
    <property type="match status" value="1"/>
</dbReference>
<dbReference type="EMBL" id="QJSQ01000001">
    <property type="protein sequence ID" value="PYE28008.1"/>
    <property type="molecule type" value="Genomic_DNA"/>
</dbReference>
<dbReference type="RefSeq" id="WP_110854176.1">
    <property type="nucleotide sequence ID" value="NZ_QJSQ01000001.1"/>
</dbReference>
<dbReference type="Pfam" id="PF01266">
    <property type="entry name" value="DAO"/>
    <property type="match status" value="1"/>
</dbReference>
<evidence type="ECO:0000313" key="4">
    <source>
        <dbReference type="Proteomes" id="UP000247772"/>
    </source>
</evidence>
<dbReference type="GO" id="GO:0016491">
    <property type="term" value="F:oxidoreductase activity"/>
    <property type="evidence" value="ECO:0007669"/>
    <property type="project" value="UniProtKB-KW"/>
</dbReference>
<dbReference type="AlphaFoldDB" id="A0A2V4U2R2"/>
<protein>
    <submittedName>
        <fullName evidence="3">Glycine/D-amino acid oxidase-like deaminating enzyme</fullName>
    </submittedName>
</protein>
<dbReference type="InterPro" id="IPR006076">
    <property type="entry name" value="FAD-dep_OxRdtase"/>
</dbReference>
<dbReference type="Gene3D" id="3.30.9.10">
    <property type="entry name" value="D-Amino Acid Oxidase, subunit A, domain 2"/>
    <property type="match status" value="1"/>
</dbReference>
<organism evidence="3 4">
    <name type="scientific">Paraburkholderia silvatlantica</name>
    <dbReference type="NCBI Taxonomy" id="321895"/>
    <lineage>
        <taxon>Bacteria</taxon>
        <taxon>Pseudomonadati</taxon>
        <taxon>Pseudomonadota</taxon>
        <taxon>Betaproteobacteria</taxon>
        <taxon>Burkholderiales</taxon>
        <taxon>Burkholderiaceae</taxon>
        <taxon>Paraburkholderia</taxon>
    </lineage>
</organism>
<proteinExistence type="predicted"/>
<dbReference type="GO" id="GO:0005737">
    <property type="term" value="C:cytoplasm"/>
    <property type="evidence" value="ECO:0007669"/>
    <property type="project" value="TreeGrafter"/>
</dbReference>
<comment type="caution">
    <text evidence="3">The sequence shown here is derived from an EMBL/GenBank/DDBJ whole genome shotgun (WGS) entry which is preliminary data.</text>
</comment>
<dbReference type="PANTHER" id="PTHR13847">
    <property type="entry name" value="SARCOSINE DEHYDROGENASE-RELATED"/>
    <property type="match status" value="1"/>
</dbReference>
<evidence type="ECO:0000259" key="2">
    <source>
        <dbReference type="Pfam" id="PF01266"/>
    </source>
</evidence>
<accession>A0A2V4U2R2</accession>
<reference evidence="3 4" key="1">
    <citation type="submission" date="2018-06" db="EMBL/GenBank/DDBJ databases">
        <title>Genomic Encyclopedia of Type Strains, Phase IV (KMG-V): Genome sequencing to study the core and pangenomes of soil and plant-associated prokaryotes.</title>
        <authorList>
            <person name="Whitman W."/>
        </authorList>
    </citation>
    <scope>NUCLEOTIDE SEQUENCE [LARGE SCALE GENOMIC DNA]</scope>
    <source>
        <strain evidence="3 4">SRCL-318</strain>
    </source>
</reference>
<dbReference type="InterPro" id="IPR036188">
    <property type="entry name" value="FAD/NAD-bd_sf"/>
</dbReference>
<evidence type="ECO:0000256" key="1">
    <source>
        <dbReference type="ARBA" id="ARBA00023002"/>
    </source>
</evidence>
<sequence>MKLESFWLATAPCFDAGATGDLPARADVVVIGGGFTGLSAALSLARKGVDVVLLEASRIHGEASGRNGGHCSPGTAQSLPDLIDRYGEQTAKQHYQVYTDAVDYVEQLIEREQIDCSFVRHGKLKLASKASHMAGIARNYEALRKYLRQDVELLSASDVRREIASDAFHGGMLDRRGAQMHMGRFGTGLATAAARHGARIFENAAVTKLTNLGGDRHRVVTAKGEIEAGRVLLATGCSNHGPFGWWQRRIVPVGSFVIVTEPIGPLLDRTLPNRRNYVTSLNFGNYFRTSDDDRLVWGGRAQFARSNPASDRKSGGILKDSLDRLLPDLRDVRIDYCWGGLVEATADRLPSAGKHDGLYYSVAYSGHGTQMSTYMGDVMADIVTGTARANPWARQEWKALPGYAGREWFLPLVGAYFRFKDAVS</sequence>
<keyword evidence="1" id="KW-0560">Oxidoreductase</keyword>
<dbReference type="SUPFAM" id="SSF51905">
    <property type="entry name" value="FAD/NAD(P)-binding domain"/>
    <property type="match status" value="1"/>
</dbReference>
<dbReference type="PANTHER" id="PTHR13847:SF281">
    <property type="entry name" value="FAD DEPENDENT OXIDOREDUCTASE DOMAIN-CONTAINING PROTEIN"/>
    <property type="match status" value="1"/>
</dbReference>
<gene>
    <name evidence="3" type="ORF">C7410_101340</name>
</gene>
<dbReference type="Proteomes" id="UP000247772">
    <property type="component" value="Unassembled WGS sequence"/>
</dbReference>
<feature type="domain" description="FAD dependent oxidoreductase" evidence="2">
    <location>
        <begin position="27"/>
        <end position="381"/>
    </location>
</feature>